<dbReference type="GO" id="GO:0050832">
    <property type="term" value="P:defense response to fungus"/>
    <property type="evidence" value="ECO:0007669"/>
    <property type="project" value="UniProtKB-KW"/>
</dbReference>
<evidence type="ECO:0000313" key="6">
    <source>
        <dbReference type="EMBL" id="KAK4573703.1"/>
    </source>
</evidence>
<evidence type="ECO:0000256" key="3">
    <source>
        <dbReference type="ARBA" id="ARBA00022577"/>
    </source>
</evidence>
<dbReference type="AlphaFoldDB" id="A0AAN7IC73"/>
<organism evidence="6 7">
    <name type="scientific">Quercus rubra</name>
    <name type="common">Northern red oak</name>
    <name type="synonym">Quercus borealis</name>
    <dbReference type="NCBI Taxonomy" id="3512"/>
    <lineage>
        <taxon>Eukaryota</taxon>
        <taxon>Viridiplantae</taxon>
        <taxon>Streptophyta</taxon>
        <taxon>Embryophyta</taxon>
        <taxon>Tracheophyta</taxon>
        <taxon>Spermatophyta</taxon>
        <taxon>Magnoliopsida</taxon>
        <taxon>eudicotyledons</taxon>
        <taxon>Gunneridae</taxon>
        <taxon>Pentapetalae</taxon>
        <taxon>rosids</taxon>
        <taxon>fabids</taxon>
        <taxon>Fagales</taxon>
        <taxon>Fagaceae</taxon>
        <taxon>Quercus</taxon>
    </lineage>
</organism>
<keyword evidence="5" id="KW-1015">Disulfide bond</keyword>
<keyword evidence="3" id="KW-0295">Fungicide</keyword>
<dbReference type="InterPro" id="IPR010851">
    <property type="entry name" value="DEFL"/>
</dbReference>
<dbReference type="Pfam" id="PF07333">
    <property type="entry name" value="SLR1-BP"/>
    <property type="match status" value="1"/>
</dbReference>
<evidence type="ECO:0000313" key="7">
    <source>
        <dbReference type="Proteomes" id="UP001324115"/>
    </source>
</evidence>
<gene>
    <name evidence="6" type="ORF">RGQ29_031589</name>
</gene>
<comment type="similarity">
    <text evidence="1">Belongs to the DEFL family.</text>
</comment>
<evidence type="ECO:0000256" key="5">
    <source>
        <dbReference type="ARBA" id="ARBA00023157"/>
    </source>
</evidence>
<evidence type="ECO:0000256" key="1">
    <source>
        <dbReference type="ARBA" id="ARBA00006722"/>
    </source>
</evidence>
<keyword evidence="4" id="KW-0611">Plant defense</keyword>
<dbReference type="EMBL" id="JAXUIC010000009">
    <property type="protein sequence ID" value="KAK4573703.1"/>
    <property type="molecule type" value="Genomic_DNA"/>
</dbReference>
<proteinExistence type="inferred from homology"/>
<comment type="caution">
    <text evidence="6">The sequence shown here is derived from an EMBL/GenBank/DDBJ whole genome shotgun (WGS) entry which is preliminary data.</text>
</comment>
<sequence>MLILVPEADAQCRTILDPNGCVLYNCGKQCYEEYKGTGRCLQKSSGLNPTYYCNCIHSCGHTA</sequence>
<dbReference type="GO" id="GO:0031640">
    <property type="term" value="P:killing of cells of another organism"/>
    <property type="evidence" value="ECO:0007669"/>
    <property type="project" value="UniProtKB-KW"/>
</dbReference>
<protein>
    <submittedName>
        <fullName evidence="6">Uncharacterized protein</fullName>
    </submittedName>
</protein>
<name>A0AAN7IC73_QUERU</name>
<accession>A0AAN7IC73</accession>
<evidence type="ECO:0000256" key="4">
    <source>
        <dbReference type="ARBA" id="ARBA00022821"/>
    </source>
</evidence>
<keyword evidence="7" id="KW-1185">Reference proteome</keyword>
<keyword evidence="2" id="KW-0929">Antimicrobial</keyword>
<evidence type="ECO:0000256" key="2">
    <source>
        <dbReference type="ARBA" id="ARBA00022529"/>
    </source>
</evidence>
<dbReference type="Proteomes" id="UP001324115">
    <property type="component" value="Unassembled WGS sequence"/>
</dbReference>
<reference evidence="6 7" key="1">
    <citation type="journal article" date="2023" name="G3 (Bethesda)">
        <title>A haplotype-resolved chromosome-scale genome for Quercus rubra L. provides insights into the genetics of adaptive traits for red oak species.</title>
        <authorList>
            <person name="Kapoor B."/>
            <person name="Jenkins J."/>
            <person name="Schmutz J."/>
            <person name="Zhebentyayeva T."/>
            <person name="Kuelheim C."/>
            <person name="Coggeshall M."/>
            <person name="Heim C."/>
            <person name="Lasky J.R."/>
            <person name="Leites L."/>
            <person name="Islam-Faridi N."/>
            <person name="Romero-Severson J."/>
            <person name="DeLeo V.L."/>
            <person name="Lucas S.M."/>
            <person name="Lazic D."/>
            <person name="Gailing O."/>
            <person name="Carlson J."/>
            <person name="Staton M."/>
        </authorList>
    </citation>
    <scope>NUCLEOTIDE SEQUENCE [LARGE SCALE GENOMIC DNA]</scope>
    <source>
        <strain evidence="6">Pseudo-F2</strain>
    </source>
</reference>